<accession>A0A2Z4JQU5</accession>
<proteinExistence type="predicted"/>
<dbReference type="Proteomes" id="UP000248592">
    <property type="component" value="Chromosome"/>
</dbReference>
<evidence type="ECO:0000313" key="1">
    <source>
        <dbReference type="EMBL" id="AWW49137.1"/>
    </source>
</evidence>
<evidence type="ECO:0000313" key="2">
    <source>
        <dbReference type="Proteomes" id="UP000248592"/>
    </source>
</evidence>
<evidence type="ECO:0008006" key="3">
    <source>
        <dbReference type="Google" id="ProtNLM"/>
    </source>
</evidence>
<dbReference type="AlphaFoldDB" id="A0A2Z4JQU5"/>
<dbReference type="OrthoDB" id="628799at2"/>
<protein>
    <recommendedName>
        <fullName evidence="3">Glycosyltransferase</fullName>
    </recommendedName>
</protein>
<sequence>MTITFETKVWEGDWEIMLKTDRIKTMINRCYHHFDEKILYVNNVKDYKKVESSIRPLIDEGILSKYIIVAEYVDEALRHFSLSPEKLGKGYYYSIAELVSIYLTQTKYLLHFSGDSIVSPWASRNWLNAGIAALEKNQQIKIFTLTWNYRYKEAKKDSQYCDRENVYGHNFSDQMYLIKTEDFKNPIYNEYHPESEVFPSYGGELFEKRVYSWMRQHNYLRAAYRHGSYLHRNYPKEAWKQKLSIALNSPNLFKQ</sequence>
<dbReference type="RefSeq" id="WP_112294264.1">
    <property type="nucleotide sequence ID" value="NZ_CBCSBS010000002.1"/>
</dbReference>
<reference evidence="2" key="1">
    <citation type="submission" date="2018-06" db="EMBL/GenBank/DDBJ databases">
        <title>Description of a new Polynucleobacter species.</title>
        <authorList>
            <person name="Hahn M.W."/>
        </authorList>
    </citation>
    <scope>NUCLEOTIDE SEQUENCE [LARGE SCALE GENOMIC DNA]</scope>
    <source>
        <strain evidence="2">MG-25-Pas1-D2</strain>
    </source>
</reference>
<name>A0A2Z4JQU5_9BURK</name>
<gene>
    <name evidence="1" type="ORF">Pas1_01350</name>
</gene>
<organism evidence="1 2">
    <name type="scientific">Polynucleobacter paneuropaeus</name>
    <dbReference type="NCBI Taxonomy" id="2527775"/>
    <lineage>
        <taxon>Bacteria</taxon>
        <taxon>Pseudomonadati</taxon>
        <taxon>Pseudomonadota</taxon>
        <taxon>Betaproteobacteria</taxon>
        <taxon>Burkholderiales</taxon>
        <taxon>Burkholderiaceae</taxon>
        <taxon>Polynucleobacter</taxon>
    </lineage>
</organism>
<dbReference type="EMBL" id="CP030085">
    <property type="protein sequence ID" value="AWW49137.1"/>
    <property type="molecule type" value="Genomic_DNA"/>
</dbReference>